<keyword evidence="4 5" id="KW-0472">Membrane</keyword>
<dbReference type="InterPro" id="IPR036259">
    <property type="entry name" value="MFS_trans_sf"/>
</dbReference>
<dbReference type="RefSeq" id="WP_357993571.1">
    <property type="nucleotide sequence ID" value="NZ_JBEYBR010000132.1"/>
</dbReference>
<dbReference type="EMBL" id="JBEYBR010000132">
    <property type="protein sequence ID" value="MEU2126328.1"/>
    <property type="molecule type" value="Genomic_DNA"/>
</dbReference>
<sequence>MHSPATAPNRDAADFRVVLAVVSIGVLLSSLDLFIVNVALPDMAADFGGARISGLSWVLNAYAIVFAALLVPAGRLGDRRSIRTTFLLGLVVFVAGSALCATAWDVGSLVLFRVLQAVGGALLTPASLGLVLAASPPQRRAAAVRLWVAFGGLGAALGPVLGGILVEFDWRAIGVAEGVVLI</sequence>
<comment type="subcellular location">
    <subcellularLocation>
        <location evidence="1">Cell membrane</location>
        <topology evidence="1">Multi-pass membrane protein</topology>
    </subcellularLocation>
</comment>
<dbReference type="Proteomes" id="UP001550535">
    <property type="component" value="Unassembled WGS sequence"/>
</dbReference>
<evidence type="ECO:0000256" key="4">
    <source>
        <dbReference type="ARBA" id="ARBA00023136"/>
    </source>
</evidence>
<feature type="transmembrane region" description="Helical" evidence="5">
    <location>
        <begin position="146"/>
        <end position="166"/>
    </location>
</feature>
<dbReference type="PROSITE" id="PS50850">
    <property type="entry name" value="MFS"/>
    <property type="match status" value="1"/>
</dbReference>
<dbReference type="PANTHER" id="PTHR42718">
    <property type="entry name" value="MAJOR FACILITATOR SUPERFAMILY MULTIDRUG TRANSPORTER MFSC"/>
    <property type="match status" value="1"/>
</dbReference>
<feature type="domain" description="Major facilitator superfamily (MFS) profile" evidence="6">
    <location>
        <begin position="18"/>
        <end position="182"/>
    </location>
</feature>
<evidence type="ECO:0000256" key="2">
    <source>
        <dbReference type="ARBA" id="ARBA00022692"/>
    </source>
</evidence>
<gene>
    <name evidence="7" type="ORF">ABZ507_31420</name>
</gene>
<evidence type="ECO:0000256" key="3">
    <source>
        <dbReference type="ARBA" id="ARBA00022989"/>
    </source>
</evidence>
<reference evidence="7 8" key="1">
    <citation type="submission" date="2024-06" db="EMBL/GenBank/DDBJ databases">
        <title>The Natural Products Discovery Center: Release of the First 8490 Sequenced Strains for Exploring Actinobacteria Biosynthetic Diversity.</title>
        <authorList>
            <person name="Kalkreuter E."/>
            <person name="Kautsar S.A."/>
            <person name="Yang D."/>
            <person name="Bader C.D."/>
            <person name="Teijaro C.N."/>
            <person name="Fluegel L."/>
            <person name="Davis C.M."/>
            <person name="Simpson J.R."/>
            <person name="Lauterbach L."/>
            <person name="Steele A.D."/>
            <person name="Gui C."/>
            <person name="Meng S."/>
            <person name="Li G."/>
            <person name="Viehrig K."/>
            <person name="Ye F."/>
            <person name="Su P."/>
            <person name="Kiefer A.F."/>
            <person name="Nichols A."/>
            <person name="Cepeda A.J."/>
            <person name="Yan W."/>
            <person name="Fan B."/>
            <person name="Jiang Y."/>
            <person name="Adhikari A."/>
            <person name="Zheng C.-J."/>
            <person name="Schuster L."/>
            <person name="Cowan T.M."/>
            <person name="Smanski M.J."/>
            <person name="Chevrette M.G."/>
            <person name="De Carvalho L.P.S."/>
            <person name="Shen B."/>
        </authorList>
    </citation>
    <scope>NUCLEOTIDE SEQUENCE [LARGE SCALE GENOMIC DNA]</scope>
    <source>
        <strain evidence="7 8">NPDC019434</strain>
    </source>
</reference>
<feature type="transmembrane region" description="Helical" evidence="5">
    <location>
        <begin position="85"/>
        <end position="104"/>
    </location>
</feature>
<comment type="caution">
    <text evidence="7">The sequence shown here is derived from an EMBL/GenBank/DDBJ whole genome shotgun (WGS) entry which is preliminary data.</text>
</comment>
<evidence type="ECO:0000256" key="1">
    <source>
        <dbReference type="ARBA" id="ARBA00004651"/>
    </source>
</evidence>
<dbReference type="Pfam" id="PF07690">
    <property type="entry name" value="MFS_1"/>
    <property type="match status" value="1"/>
</dbReference>
<feature type="transmembrane region" description="Helical" evidence="5">
    <location>
        <begin position="17"/>
        <end position="40"/>
    </location>
</feature>
<evidence type="ECO:0000313" key="8">
    <source>
        <dbReference type="Proteomes" id="UP001550535"/>
    </source>
</evidence>
<dbReference type="InterPro" id="IPR011701">
    <property type="entry name" value="MFS"/>
</dbReference>
<keyword evidence="3 5" id="KW-1133">Transmembrane helix</keyword>
<feature type="transmembrane region" description="Helical" evidence="5">
    <location>
        <begin position="110"/>
        <end position="134"/>
    </location>
</feature>
<feature type="transmembrane region" description="Helical" evidence="5">
    <location>
        <begin position="52"/>
        <end position="73"/>
    </location>
</feature>
<protein>
    <submittedName>
        <fullName evidence="7">MFS transporter</fullName>
    </submittedName>
</protein>
<name>A0ABV2XKA1_9NOCA</name>
<keyword evidence="8" id="KW-1185">Reference proteome</keyword>
<dbReference type="PANTHER" id="PTHR42718:SF48">
    <property type="entry name" value="CONSERVED TWO-DOMAIN MEMBRANE PROTEIN-RELATED"/>
    <property type="match status" value="1"/>
</dbReference>
<dbReference type="SUPFAM" id="SSF103473">
    <property type="entry name" value="MFS general substrate transporter"/>
    <property type="match status" value="1"/>
</dbReference>
<dbReference type="InterPro" id="IPR020846">
    <property type="entry name" value="MFS_dom"/>
</dbReference>
<keyword evidence="2 5" id="KW-0812">Transmembrane</keyword>
<dbReference type="Gene3D" id="1.20.1720.10">
    <property type="entry name" value="Multidrug resistance protein D"/>
    <property type="match status" value="1"/>
</dbReference>
<proteinExistence type="predicted"/>
<organism evidence="7 8">
    <name type="scientific">Nocardia niwae</name>
    <dbReference type="NCBI Taxonomy" id="626084"/>
    <lineage>
        <taxon>Bacteria</taxon>
        <taxon>Bacillati</taxon>
        <taxon>Actinomycetota</taxon>
        <taxon>Actinomycetes</taxon>
        <taxon>Mycobacteriales</taxon>
        <taxon>Nocardiaceae</taxon>
        <taxon>Nocardia</taxon>
    </lineage>
</organism>
<accession>A0ABV2XKA1</accession>
<evidence type="ECO:0000256" key="5">
    <source>
        <dbReference type="SAM" id="Phobius"/>
    </source>
</evidence>
<evidence type="ECO:0000259" key="6">
    <source>
        <dbReference type="PROSITE" id="PS50850"/>
    </source>
</evidence>
<evidence type="ECO:0000313" key="7">
    <source>
        <dbReference type="EMBL" id="MEU2126328.1"/>
    </source>
</evidence>